<dbReference type="AlphaFoldDB" id="A0A9Q0U8S3"/>
<reference evidence="1" key="1">
    <citation type="submission" date="2022-11" db="EMBL/GenBank/DDBJ databases">
        <authorList>
            <person name="Hyden B.L."/>
            <person name="Feng K."/>
            <person name="Yates T."/>
            <person name="Jawdy S."/>
            <person name="Smart L.B."/>
            <person name="Muchero W."/>
        </authorList>
    </citation>
    <scope>NUCLEOTIDE SEQUENCE</scope>
    <source>
        <tissue evidence="1">Shoot tip</tissue>
    </source>
</reference>
<protein>
    <submittedName>
        <fullName evidence="1">Uncharacterized protein</fullName>
    </submittedName>
</protein>
<evidence type="ECO:0000313" key="1">
    <source>
        <dbReference type="EMBL" id="KAJ6725483.1"/>
    </source>
</evidence>
<dbReference type="EMBL" id="JAPFFK010000013">
    <property type="protein sequence ID" value="KAJ6725483.1"/>
    <property type="molecule type" value="Genomic_DNA"/>
</dbReference>
<reference evidence="1" key="2">
    <citation type="journal article" date="2023" name="Int. J. Mol. Sci.">
        <title>De Novo Assembly and Annotation of 11 Diverse Shrub Willow (Salix) Genomes Reveals Novel Gene Organization in Sex-Linked Regions.</title>
        <authorList>
            <person name="Hyden B."/>
            <person name="Feng K."/>
            <person name="Yates T.B."/>
            <person name="Jawdy S."/>
            <person name="Cereghino C."/>
            <person name="Smart L.B."/>
            <person name="Muchero W."/>
        </authorList>
    </citation>
    <scope>NUCLEOTIDE SEQUENCE</scope>
    <source>
        <tissue evidence="1">Shoot tip</tissue>
    </source>
</reference>
<proteinExistence type="predicted"/>
<sequence length="89" mass="10312">MTKEFGKRAQLLQTKIWILDNGQIVNAVLQFSMTLVHSLEIDLWILNCQGTISEDLLAKPYERNAIKQIITKFRIEQNQQQQSKAVLRA</sequence>
<name>A0A9Q0U8S3_SALPP</name>
<dbReference type="Proteomes" id="UP001151532">
    <property type="component" value="Chromosome 8"/>
</dbReference>
<keyword evidence="2" id="KW-1185">Reference proteome</keyword>
<gene>
    <name evidence="1" type="ORF">OIU79_003787</name>
</gene>
<organism evidence="1 2">
    <name type="scientific">Salix purpurea</name>
    <name type="common">Purple osier willow</name>
    <dbReference type="NCBI Taxonomy" id="77065"/>
    <lineage>
        <taxon>Eukaryota</taxon>
        <taxon>Viridiplantae</taxon>
        <taxon>Streptophyta</taxon>
        <taxon>Embryophyta</taxon>
        <taxon>Tracheophyta</taxon>
        <taxon>Spermatophyta</taxon>
        <taxon>Magnoliopsida</taxon>
        <taxon>eudicotyledons</taxon>
        <taxon>Gunneridae</taxon>
        <taxon>Pentapetalae</taxon>
        <taxon>rosids</taxon>
        <taxon>fabids</taxon>
        <taxon>Malpighiales</taxon>
        <taxon>Salicaceae</taxon>
        <taxon>Saliceae</taxon>
        <taxon>Salix</taxon>
    </lineage>
</organism>
<evidence type="ECO:0000313" key="2">
    <source>
        <dbReference type="Proteomes" id="UP001151532"/>
    </source>
</evidence>
<accession>A0A9Q0U8S3</accession>
<comment type="caution">
    <text evidence="1">The sequence shown here is derived from an EMBL/GenBank/DDBJ whole genome shotgun (WGS) entry which is preliminary data.</text>
</comment>